<reference evidence="1" key="1">
    <citation type="submission" date="2021-06" db="EMBL/GenBank/DDBJ databases">
        <authorList>
            <person name="Hodson N. C."/>
            <person name="Mongue J. A."/>
            <person name="Jaron S. K."/>
        </authorList>
    </citation>
    <scope>NUCLEOTIDE SEQUENCE</scope>
</reference>
<evidence type="ECO:0000313" key="1">
    <source>
        <dbReference type="EMBL" id="CAG7826504.1"/>
    </source>
</evidence>
<gene>
    <name evidence="1" type="ORF">AFUS01_LOCUS36554</name>
</gene>
<dbReference type="EMBL" id="CAJVCH010539967">
    <property type="protein sequence ID" value="CAG7826504.1"/>
    <property type="molecule type" value="Genomic_DNA"/>
</dbReference>
<accession>A0A8J2LNT4</accession>
<evidence type="ECO:0008006" key="3">
    <source>
        <dbReference type="Google" id="ProtNLM"/>
    </source>
</evidence>
<dbReference type="AlphaFoldDB" id="A0A8J2LNT4"/>
<name>A0A8J2LNT4_9HEXA</name>
<organism evidence="1 2">
    <name type="scientific">Allacma fusca</name>
    <dbReference type="NCBI Taxonomy" id="39272"/>
    <lineage>
        <taxon>Eukaryota</taxon>
        <taxon>Metazoa</taxon>
        <taxon>Ecdysozoa</taxon>
        <taxon>Arthropoda</taxon>
        <taxon>Hexapoda</taxon>
        <taxon>Collembola</taxon>
        <taxon>Symphypleona</taxon>
        <taxon>Sminthuridae</taxon>
        <taxon>Allacma</taxon>
    </lineage>
</organism>
<evidence type="ECO:0000313" key="2">
    <source>
        <dbReference type="Proteomes" id="UP000708208"/>
    </source>
</evidence>
<dbReference type="Proteomes" id="UP000708208">
    <property type="component" value="Unassembled WGS sequence"/>
</dbReference>
<sequence length="218" mass="25165">EDASANFESSVTSTESILKRIFHFMTFDDLLSSARINKRWNKLSRWELRRNRKCFAKIHKDRPCQHLFRLKEQFQGKTLPFHGLSIEFDSHGDCSIVEDWNVLESAEFWTTLPVKIPSTFRISTFGLVLVKFEKDCRLCLKSLKISALHNYRCPVPKPDNSVILSSLTGHLIFSRIPGLNVHLATSKCQSKMENACCSAFDDLQNFATIKQIKIKRQL</sequence>
<protein>
    <recommendedName>
        <fullName evidence="3">F-box domain-containing protein</fullName>
    </recommendedName>
</protein>
<proteinExistence type="predicted"/>
<comment type="caution">
    <text evidence="1">The sequence shown here is derived from an EMBL/GenBank/DDBJ whole genome shotgun (WGS) entry which is preliminary data.</text>
</comment>
<dbReference type="CDD" id="cd09917">
    <property type="entry name" value="F-box_SF"/>
    <property type="match status" value="1"/>
</dbReference>
<feature type="non-terminal residue" evidence="1">
    <location>
        <position position="1"/>
    </location>
</feature>
<keyword evidence="2" id="KW-1185">Reference proteome</keyword>